<dbReference type="NCBIfam" id="TIGR03455">
    <property type="entry name" value="HisG_C-term"/>
    <property type="match status" value="1"/>
</dbReference>
<dbReference type="EMBL" id="JACIFD010000012">
    <property type="protein sequence ID" value="MBB4071928.1"/>
    <property type="molecule type" value="Genomic_DNA"/>
</dbReference>
<dbReference type="SUPFAM" id="SSF54913">
    <property type="entry name" value="GlnB-like"/>
    <property type="match status" value="1"/>
</dbReference>
<dbReference type="GO" id="GO:0000105">
    <property type="term" value="P:L-histidine biosynthetic process"/>
    <property type="evidence" value="ECO:0007669"/>
    <property type="project" value="UniProtKB-UniRule"/>
</dbReference>
<evidence type="ECO:0000256" key="11">
    <source>
        <dbReference type="HAMAP-Rule" id="MF_00079"/>
    </source>
</evidence>
<dbReference type="InterPro" id="IPR020621">
    <property type="entry name" value="ATP-PRT_HisG_long"/>
</dbReference>
<dbReference type="AlphaFoldDB" id="A0A840DPI8"/>
<comment type="subcellular location">
    <subcellularLocation>
        <location evidence="11">Cytoplasm</location>
    </subcellularLocation>
</comment>
<dbReference type="InterPro" id="IPR001348">
    <property type="entry name" value="ATP_PRibTrfase_HisG"/>
</dbReference>
<gene>
    <name evidence="11" type="primary">hisG</name>
    <name evidence="14" type="ORF">F5897_001251</name>
</gene>
<evidence type="ECO:0000256" key="6">
    <source>
        <dbReference type="ARBA" id="ARBA00022605"/>
    </source>
</evidence>
<dbReference type="HAMAP" id="MF_00079">
    <property type="entry name" value="HisG_Long"/>
    <property type="match status" value="1"/>
</dbReference>
<dbReference type="Pfam" id="PF08029">
    <property type="entry name" value="HisG_C"/>
    <property type="match status" value="1"/>
</dbReference>
<keyword evidence="6 11" id="KW-0028">Amino-acid biosynthesis</keyword>
<comment type="function">
    <text evidence="10 11">Catalyzes the condensation of ATP and 5-phosphoribose 1-diphosphate to form N'-(5'-phosphoribosyl)-ATP (PR-ATP). Has a crucial role in the pathway because the rate of histidine biosynthesis seems to be controlled primarily by regulation of HisG enzymatic activity.</text>
</comment>
<proteinExistence type="inferred from homology"/>
<evidence type="ECO:0000313" key="15">
    <source>
        <dbReference type="Proteomes" id="UP000571183"/>
    </source>
</evidence>
<comment type="cofactor">
    <cofactor evidence="11">
        <name>Mg(2+)</name>
        <dbReference type="ChEBI" id="CHEBI:18420"/>
    </cofactor>
</comment>
<comment type="pathway">
    <text evidence="2 11">Amino-acid biosynthesis; L-histidine biosynthesis; L-histidine from 5-phospho-alpha-D-ribose 1-diphosphate: step 1/9.</text>
</comment>
<evidence type="ECO:0000256" key="7">
    <source>
        <dbReference type="ARBA" id="ARBA00022676"/>
    </source>
</evidence>
<dbReference type="UniPathway" id="UPA00031">
    <property type="reaction ID" value="UER00006"/>
</dbReference>
<protein>
    <recommendedName>
        <fullName evidence="5 11">ATP phosphoribosyltransferase</fullName>
        <shortName evidence="11">ATP-PRT</shortName>
        <shortName evidence="11">ATP-PRTase</shortName>
        <ecNumber evidence="4 11">2.4.2.17</ecNumber>
    </recommendedName>
</protein>
<keyword evidence="11" id="KW-0547">Nucleotide-binding</keyword>
<reference evidence="14" key="1">
    <citation type="submission" date="2020-08" db="EMBL/GenBank/DDBJ databases">
        <title>Sequencing the genomes of 1000 actinobacteria strains.</title>
        <authorList>
            <person name="Klenk H.-P."/>
        </authorList>
    </citation>
    <scope>NUCLEOTIDE SEQUENCE [LARGE SCALE GENOMIC DNA]</scope>
    <source>
        <strain evidence="14">DSM 27064</strain>
    </source>
</reference>
<evidence type="ECO:0000259" key="12">
    <source>
        <dbReference type="Pfam" id="PF01634"/>
    </source>
</evidence>
<sequence length="283" mass="29838">MLRVAVPNKGALAETAAQMLAEAGYRGRRDSRTLVSVDNRNEVEFFYLRPRDIATYVGSGAVDLGITGLDLLLDSVTAAEVLQELQFADSTFRFAAPQHTITNLQELAGKRLATSYPKLVGDFLEKQGVAVHLVKLEGAVESAVRLGIADAVADVVSTGSTLRAAGLSIFGPVILESTAVLISNPEIAADKATAVTKLTKRINGVLAARNFVMMEYDLEERKLAAATAVCAGAQAPTVSPLATPGWVAVKVMVPVAETAEVMDQLADLGARAIIVTAIHAARL</sequence>
<evidence type="ECO:0000256" key="5">
    <source>
        <dbReference type="ARBA" id="ARBA00020998"/>
    </source>
</evidence>
<evidence type="ECO:0000256" key="10">
    <source>
        <dbReference type="ARBA" id="ARBA00024861"/>
    </source>
</evidence>
<dbReference type="InterPro" id="IPR015867">
    <property type="entry name" value="N-reg_PII/ATP_PRibTrfase_C"/>
</dbReference>
<keyword evidence="9 11" id="KW-0368">Histidine biosynthesis</keyword>
<evidence type="ECO:0000313" key="14">
    <source>
        <dbReference type="EMBL" id="MBB4071928.1"/>
    </source>
</evidence>
<dbReference type="Proteomes" id="UP000571183">
    <property type="component" value="Unassembled WGS sequence"/>
</dbReference>
<accession>A0A840DPI8</accession>
<keyword evidence="11" id="KW-0963">Cytoplasm</keyword>
<dbReference type="SUPFAM" id="SSF53850">
    <property type="entry name" value="Periplasmic binding protein-like II"/>
    <property type="match status" value="1"/>
</dbReference>
<dbReference type="InterPro" id="IPR013115">
    <property type="entry name" value="HisG_C"/>
</dbReference>
<organism evidence="14 15">
    <name type="scientific">Canibacter oris</name>
    <dbReference type="NCBI Taxonomy" id="1365628"/>
    <lineage>
        <taxon>Bacteria</taxon>
        <taxon>Bacillati</taxon>
        <taxon>Actinomycetota</taxon>
        <taxon>Actinomycetes</taxon>
        <taxon>Micrococcales</taxon>
        <taxon>Microbacteriaceae</taxon>
        <taxon>Canibacter</taxon>
    </lineage>
</organism>
<evidence type="ECO:0000259" key="13">
    <source>
        <dbReference type="Pfam" id="PF08029"/>
    </source>
</evidence>
<dbReference type="RefSeq" id="WP_124823873.1">
    <property type="nucleotide sequence ID" value="NZ_JACIFD010000012.1"/>
</dbReference>
<keyword evidence="8 11" id="KW-0808">Transferase</keyword>
<evidence type="ECO:0000256" key="3">
    <source>
        <dbReference type="ARBA" id="ARBA00007955"/>
    </source>
</evidence>
<feature type="domain" description="Histidine biosynthesis HisG C-terminal" evidence="13">
    <location>
        <begin position="208"/>
        <end position="279"/>
    </location>
</feature>
<evidence type="ECO:0000256" key="9">
    <source>
        <dbReference type="ARBA" id="ARBA00023102"/>
    </source>
</evidence>
<dbReference type="Gene3D" id="3.30.70.120">
    <property type="match status" value="1"/>
</dbReference>
<dbReference type="InterPro" id="IPR018198">
    <property type="entry name" value="ATP_PRibTrfase_CS"/>
</dbReference>
<dbReference type="InterPro" id="IPR011322">
    <property type="entry name" value="N-reg_PII-like_a/b"/>
</dbReference>
<dbReference type="InterPro" id="IPR013820">
    <property type="entry name" value="ATP_PRibTrfase_cat"/>
</dbReference>
<dbReference type="PROSITE" id="PS01316">
    <property type="entry name" value="ATP_P_PHORIBOSYLTR"/>
    <property type="match status" value="1"/>
</dbReference>
<dbReference type="PANTHER" id="PTHR21403:SF8">
    <property type="entry name" value="ATP PHOSPHORIBOSYLTRANSFERASE"/>
    <property type="match status" value="1"/>
</dbReference>
<dbReference type="NCBIfam" id="TIGR00070">
    <property type="entry name" value="hisG"/>
    <property type="match status" value="1"/>
</dbReference>
<comment type="catalytic activity">
    <reaction evidence="1 11">
        <text>1-(5-phospho-beta-D-ribosyl)-ATP + diphosphate = 5-phospho-alpha-D-ribose 1-diphosphate + ATP</text>
        <dbReference type="Rhea" id="RHEA:18473"/>
        <dbReference type="ChEBI" id="CHEBI:30616"/>
        <dbReference type="ChEBI" id="CHEBI:33019"/>
        <dbReference type="ChEBI" id="CHEBI:58017"/>
        <dbReference type="ChEBI" id="CHEBI:73183"/>
        <dbReference type="EC" id="2.4.2.17"/>
    </reaction>
</comment>
<evidence type="ECO:0000256" key="1">
    <source>
        <dbReference type="ARBA" id="ARBA00000915"/>
    </source>
</evidence>
<comment type="caution">
    <text evidence="14">The sequence shown here is derived from an EMBL/GenBank/DDBJ whole genome shotgun (WGS) entry which is preliminary data.</text>
</comment>
<dbReference type="EC" id="2.4.2.17" evidence="4 11"/>
<evidence type="ECO:0000256" key="8">
    <source>
        <dbReference type="ARBA" id="ARBA00022679"/>
    </source>
</evidence>
<evidence type="ECO:0000256" key="2">
    <source>
        <dbReference type="ARBA" id="ARBA00004667"/>
    </source>
</evidence>
<keyword evidence="15" id="KW-1185">Reference proteome</keyword>
<dbReference type="GO" id="GO:0000287">
    <property type="term" value="F:magnesium ion binding"/>
    <property type="evidence" value="ECO:0007669"/>
    <property type="project" value="UniProtKB-UniRule"/>
</dbReference>
<keyword evidence="11" id="KW-0479">Metal-binding</keyword>
<feature type="domain" description="ATP phosphoribosyltransferase catalytic" evidence="12">
    <location>
        <begin position="49"/>
        <end position="203"/>
    </location>
</feature>
<comment type="similarity">
    <text evidence="3 11">Belongs to the ATP phosphoribosyltransferase family. Long subfamily.</text>
</comment>
<name>A0A840DPI8_9MICO</name>
<keyword evidence="11" id="KW-0460">Magnesium</keyword>
<evidence type="ECO:0000256" key="4">
    <source>
        <dbReference type="ARBA" id="ARBA00011946"/>
    </source>
</evidence>
<keyword evidence="7 11" id="KW-0328">Glycosyltransferase</keyword>
<comment type="activity regulation">
    <text evidence="11">Feedback inhibited by histidine.</text>
</comment>
<dbReference type="GO" id="GO:0003879">
    <property type="term" value="F:ATP phosphoribosyltransferase activity"/>
    <property type="evidence" value="ECO:0007669"/>
    <property type="project" value="UniProtKB-UniRule"/>
</dbReference>
<dbReference type="GO" id="GO:0005524">
    <property type="term" value="F:ATP binding"/>
    <property type="evidence" value="ECO:0007669"/>
    <property type="project" value="UniProtKB-KW"/>
</dbReference>
<dbReference type="GO" id="GO:0005737">
    <property type="term" value="C:cytoplasm"/>
    <property type="evidence" value="ECO:0007669"/>
    <property type="project" value="UniProtKB-SubCell"/>
</dbReference>
<dbReference type="Gene3D" id="3.40.190.10">
    <property type="entry name" value="Periplasmic binding protein-like II"/>
    <property type="match status" value="2"/>
</dbReference>
<dbReference type="Pfam" id="PF01634">
    <property type="entry name" value="HisG"/>
    <property type="match status" value="1"/>
</dbReference>
<dbReference type="PANTHER" id="PTHR21403">
    <property type="entry name" value="ATP PHOSPHORIBOSYLTRANSFERASE ATP-PRTASE"/>
    <property type="match status" value="1"/>
</dbReference>
<keyword evidence="11" id="KW-0067">ATP-binding</keyword>